<dbReference type="PRINTS" id="PR00411">
    <property type="entry name" value="PNDRDTASEI"/>
</dbReference>
<organism evidence="2 3">
    <name type="scientific">Desulfuribacillus stibiiarsenatis</name>
    <dbReference type="NCBI Taxonomy" id="1390249"/>
    <lineage>
        <taxon>Bacteria</taxon>
        <taxon>Bacillati</taxon>
        <taxon>Bacillota</taxon>
        <taxon>Desulfuribacillia</taxon>
        <taxon>Desulfuribacillales</taxon>
        <taxon>Desulfuribacillaceae</taxon>
        <taxon>Desulfuribacillus</taxon>
    </lineage>
</organism>
<dbReference type="InterPro" id="IPR050464">
    <property type="entry name" value="Zeta_carotene_desat/Oxidored"/>
</dbReference>
<dbReference type="SUPFAM" id="SSF51905">
    <property type="entry name" value="FAD/NAD(P)-binding domain"/>
    <property type="match status" value="1"/>
</dbReference>
<reference evidence="2 3" key="1">
    <citation type="submission" date="2016-09" db="EMBL/GenBank/DDBJ databases">
        <title>Desulfuribacillus arsenicus sp. nov., an obligately anaerobic, dissimilatory arsenic- and antimonate-reducing bacterium isolated from anoxic sediments.</title>
        <authorList>
            <person name="Abin C.A."/>
            <person name="Hollibaugh J.T."/>
        </authorList>
    </citation>
    <scope>NUCLEOTIDE SEQUENCE [LARGE SCALE GENOMIC DNA]</scope>
    <source>
        <strain evidence="2 3">MLFW-2</strain>
    </source>
</reference>
<dbReference type="EMBL" id="MJAT01000001">
    <property type="protein sequence ID" value="OEH86909.1"/>
    <property type="molecule type" value="Genomic_DNA"/>
</dbReference>
<dbReference type="Gene3D" id="3.50.50.60">
    <property type="entry name" value="FAD/NAD(P)-binding domain"/>
    <property type="match status" value="1"/>
</dbReference>
<comment type="caution">
    <text evidence="2">The sequence shown here is derived from an EMBL/GenBank/DDBJ whole genome shotgun (WGS) entry which is preliminary data.</text>
</comment>
<evidence type="ECO:0000259" key="1">
    <source>
        <dbReference type="Pfam" id="PF01593"/>
    </source>
</evidence>
<sequence length="466" mass="52878">MNYHQDEPPNQQYVNADVIVIGAGLAGLTAAYDLQKQGKKVLVLEAENRVGGRIFTDQVDDSIFEVGAQFVSGFYIETMKLIKELEIDSYLEQFHNAMFMDINGTFQIADQDSLWHRMFPPGLTIIDRLSLLAIFKDLIKYRKQISFQHIEKSAGIDQMTVEEYALEKLNDRILSKTIDPVLSSMFFMLPSEPSITLYMSLIKNSLKFNLFTLKGGMQRLPEALANLCDVKLGYKATQVLKRQWGWTVITDRMLRLDGMNDNRRSHEVWNASQVVVAIPSHYADALFPNAFDLSIAQSNFLKKQYYSKTTCVAHGYNFRFRPGAFSFITPSTEHVGISSISLEHEKCATHIPKGLGVHCAYTHKNFTSKIAHLQPVEKKRTILQEVEKIIPKYRQHVTWSKLYDMPIGLPCPYVGKAQEVVDFQNDQRKNARSGLVFCGDYLNWSSIEGAIVTGHTAANILSKVNT</sequence>
<gene>
    <name evidence="2" type="ORF">BHU72_01210</name>
</gene>
<dbReference type="PANTHER" id="PTHR42923">
    <property type="entry name" value="PROTOPORPHYRINOGEN OXIDASE"/>
    <property type="match status" value="1"/>
</dbReference>
<dbReference type="RefSeq" id="WP_069700787.1">
    <property type="nucleotide sequence ID" value="NZ_MJAT01000001.1"/>
</dbReference>
<dbReference type="STRING" id="1390249.BHU72_01210"/>
<dbReference type="AlphaFoldDB" id="A0A1E5LA71"/>
<name>A0A1E5LA71_9FIRM</name>
<dbReference type="Proteomes" id="UP000095255">
    <property type="component" value="Unassembled WGS sequence"/>
</dbReference>
<protein>
    <recommendedName>
        <fullName evidence="1">Amine oxidase domain-containing protein</fullName>
    </recommendedName>
</protein>
<dbReference type="GO" id="GO:0016491">
    <property type="term" value="F:oxidoreductase activity"/>
    <property type="evidence" value="ECO:0007669"/>
    <property type="project" value="InterPro"/>
</dbReference>
<dbReference type="Pfam" id="PF01593">
    <property type="entry name" value="Amino_oxidase"/>
    <property type="match status" value="1"/>
</dbReference>
<keyword evidence="3" id="KW-1185">Reference proteome</keyword>
<dbReference type="InterPro" id="IPR002937">
    <property type="entry name" value="Amino_oxidase"/>
</dbReference>
<proteinExistence type="predicted"/>
<evidence type="ECO:0000313" key="2">
    <source>
        <dbReference type="EMBL" id="OEH86909.1"/>
    </source>
</evidence>
<feature type="domain" description="Amine oxidase" evidence="1">
    <location>
        <begin position="25"/>
        <end position="459"/>
    </location>
</feature>
<dbReference type="InterPro" id="IPR036188">
    <property type="entry name" value="FAD/NAD-bd_sf"/>
</dbReference>
<accession>A0A1E5LA71</accession>
<evidence type="ECO:0000313" key="3">
    <source>
        <dbReference type="Proteomes" id="UP000095255"/>
    </source>
</evidence>